<dbReference type="Proteomes" id="UP000254293">
    <property type="component" value="Unassembled WGS sequence"/>
</dbReference>
<gene>
    <name evidence="2" type="ORF">NCTC13336_02016</name>
</gene>
<evidence type="ECO:0000313" key="3">
    <source>
        <dbReference type="Proteomes" id="UP000254293"/>
    </source>
</evidence>
<accession>A0A377R3N8</accession>
<organism evidence="2 3">
    <name type="scientific">Kingella potus</name>
    <dbReference type="NCBI Taxonomy" id="265175"/>
    <lineage>
        <taxon>Bacteria</taxon>
        <taxon>Pseudomonadati</taxon>
        <taxon>Pseudomonadota</taxon>
        <taxon>Betaproteobacteria</taxon>
        <taxon>Neisseriales</taxon>
        <taxon>Neisseriaceae</taxon>
        <taxon>Kingella</taxon>
    </lineage>
</organism>
<name>A0A377R3N8_9NEIS</name>
<dbReference type="EMBL" id="UGJJ01000003">
    <property type="protein sequence ID" value="STR03121.1"/>
    <property type="molecule type" value="Genomic_DNA"/>
</dbReference>
<protein>
    <submittedName>
        <fullName evidence="2">Uncharacterized protein</fullName>
    </submittedName>
</protein>
<sequence>MGGDESVLQAVRQPETKGRLKNRPEIRRSPTAVIPAQAGILSEAQPKPDKTAETEAVKKIPACAGMTERTGRLKNRFLPLA</sequence>
<evidence type="ECO:0000256" key="1">
    <source>
        <dbReference type="SAM" id="MobiDB-lite"/>
    </source>
</evidence>
<dbReference type="AlphaFoldDB" id="A0A377R3N8"/>
<proteinExistence type="predicted"/>
<evidence type="ECO:0000313" key="2">
    <source>
        <dbReference type="EMBL" id="STR03121.1"/>
    </source>
</evidence>
<feature type="region of interest" description="Disordered" evidence="1">
    <location>
        <begin position="1"/>
        <end position="27"/>
    </location>
</feature>
<reference evidence="2 3" key="1">
    <citation type="submission" date="2018-06" db="EMBL/GenBank/DDBJ databases">
        <authorList>
            <consortium name="Pathogen Informatics"/>
            <person name="Doyle S."/>
        </authorList>
    </citation>
    <scope>NUCLEOTIDE SEQUENCE [LARGE SCALE GENOMIC DNA]</scope>
    <source>
        <strain evidence="2 3">NCTC13336</strain>
    </source>
</reference>
<dbReference type="RefSeq" id="WP_115309025.1">
    <property type="nucleotide sequence ID" value="NZ_CP091516.1"/>
</dbReference>
<keyword evidence="3" id="KW-1185">Reference proteome</keyword>
<feature type="compositionally biased region" description="Basic and acidic residues" evidence="1">
    <location>
        <begin position="14"/>
        <end position="27"/>
    </location>
</feature>